<reference evidence="2 3" key="1">
    <citation type="journal article" date="2011" name="PLoS Pathog.">
        <title>Dynamic evolution of pathogenicity revealed by sequencing and comparative genomics of 19 Pseudomonas syringae isolates.</title>
        <authorList>
            <person name="Baltrus D.A."/>
            <person name="Nishimura M.T."/>
            <person name="Romanchuk A."/>
            <person name="Chang J.H."/>
            <person name="Mukhtar M.S."/>
            <person name="Cherkis K."/>
            <person name="Roach J."/>
            <person name="Grant S.R."/>
            <person name="Jones C.D."/>
            <person name="Dangl J.L."/>
        </authorList>
    </citation>
    <scope>NUCLEOTIDE SEQUENCE [LARGE SCALE GENOMIC DNA]</scope>
    <source>
        <strain evidence="2 3">ES4326</strain>
    </source>
</reference>
<geneLocation type="plasmid" evidence="2 3">
    <name>pPma4326F</name>
</geneLocation>
<dbReference type="Proteomes" id="UP000003811">
    <property type="component" value="Plasmid pPma4326F"/>
</dbReference>
<evidence type="ECO:0000313" key="2">
    <source>
        <dbReference type="EMBL" id="QHF00663.1"/>
    </source>
</evidence>
<name>A0A8T8CAG6_PSEYM</name>
<dbReference type="AlphaFoldDB" id="A0A8T8CAG6"/>
<evidence type="ECO:0000256" key="1">
    <source>
        <dbReference type="SAM" id="MobiDB-lite"/>
    </source>
</evidence>
<sequence>MQTECTDVSEHVTRTLGALRNLPHGPSHQRPLSLSSSGVNPAENSGSPDHYLRILLTNIANEVGPGFLSSVNPALLEQFCIMTVLRGEAGGKMLNDLLSSFLKSYADPKSSDSAVDLLGDLIGLSGTDHTATAI</sequence>
<gene>
    <name evidence="2" type="ORF">PMA4326_029645</name>
</gene>
<organism evidence="2 3">
    <name type="scientific">Pseudomonas syringae pv. maculicola str. ES4326</name>
    <dbReference type="NCBI Taxonomy" id="629265"/>
    <lineage>
        <taxon>Bacteria</taxon>
        <taxon>Pseudomonadati</taxon>
        <taxon>Pseudomonadota</taxon>
        <taxon>Gammaproteobacteria</taxon>
        <taxon>Pseudomonadales</taxon>
        <taxon>Pseudomonadaceae</taxon>
        <taxon>Pseudomonas</taxon>
    </lineage>
</organism>
<feature type="compositionally biased region" description="Polar residues" evidence="1">
    <location>
        <begin position="30"/>
        <end position="45"/>
    </location>
</feature>
<proteinExistence type="predicted"/>
<dbReference type="RefSeq" id="WP_159372480.1">
    <property type="nucleotide sequence ID" value="NZ_CP047261.1"/>
</dbReference>
<dbReference type="EMBL" id="CP047261">
    <property type="protein sequence ID" value="QHF00663.1"/>
    <property type="molecule type" value="Genomic_DNA"/>
</dbReference>
<protein>
    <submittedName>
        <fullName evidence="2">Uncharacterized protein</fullName>
    </submittedName>
</protein>
<feature type="region of interest" description="Disordered" evidence="1">
    <location>
        <begin position="19"/>
        <end position="45"/>
    </location>
</feature>
<accession>A0A8T8CAG6</accession>
<keyword evidence="2" id="KW-0614">Plasmid</keyword>
<evidence type="ECO:0000313" key="3">
    <source>
        <dbReference type="Proteomes" id="UP000003811"/>
    </source>
</evidence>